<dbReference type="PANTHER" id="PTHR30012:SF7">
    <property type="entry name" value="PROTEIN TRANSPORT PROTEIN HOFC HOMOLOG"/>
    <property type="match status" value="1"/>
</dbReference>
<evidence type="ECO:0000256" key="9">
    <source>
        <dbReference type="RuleBase" id="RU003923"/>
    </source>
</evidence>
<dbReference type="InterPro" id="IPR003004">
    <property type="entry name" value="GspF/PilC"/>
</dbReference>
<dbReference type="Gene3D" id="1.20.81.30">
    <property type="entry name" value="Type II secretion system (T2SS), domain F"/>
    <property type="match status" value="2"/>
</dbReference>
<keyword evidence="4" id="KW-1003">Cell membrane</keyword>
<dbReference type="EMBL" id="SLXI01000003">
    <property type="protein sequence ID" value="TCP12938.1"/>
    <property type="molecule type" value="Genomic_DNA"/>
</dbReference>
<dbReference type="PRINTS" id="PR00812">
    <property type="entry name" value="BCTERIALGSPF"/>
</dbReference>
<evidence type="ECO:0000256" key="10">
    <source>
        <dbReference type="SAM" id="Phobius"/>
    </source>
</evidence>
<feature type="domain" description="Type II secretion system protein GspF" evidence="11">
    <location>
        <begin position="64"/>
        <end position="186"/>
    </location>
</feature>
<keyword evidence="6 9" id="KW-0812">Transmembrane</keyword>
<gene>
    <name evidence="12" type="ORF">EV697_103247</name>
</gene>
<dbReference type="OrthoDB" id="9805682at2"/>
<reference evidence="12 13" key="1">
    <citation type="submission" date="2019-03" db="EMBL/GenBank/DDBJ databases">
        <title>Genomic Encyclopedia of Type Strains, Phase IV (KMG-IV): sequencing the most valuable type-strain genomes for metagenomic binning, comparative biology and taxonomic classification.</title>
        <authorList>
            <person name="Goeker M."/>
        </authorList>
    </citation>
    <scope>NUCLEOTIDE SEQUENCE [LARGE SCALE GENOMIC DNA]</scope>
    <source>
        <strain evidence="12 13">DSM 28231</strain>
    </source>
</reference>
<comment type="subcellular location">
    <subcellularLocation>
        <location evidence="1 9">Cell inner membrane</location>
        <topology evidence="1 9">Multi-pass membrane protein</topology>
    </subcellularLocation>
</comment>
<evidence type="ECO:0000313" key="12">
    <source>
        <dbReference type="EMBL" id="TCP12938.1"/>
    </source>
</evidence>
<evidence type="ECO:0000313" key="13">
    <source>
        <dbReference type="Proteomes" id="UP000294841"/>
    </source>
</evidence>
<dbReference type="PROSITE" id="PS00874">
    <property type="entry name" value="T2SP_F"/>
    <property type="match status" value="1"/>
</dbReference>
<feature type="transmembrane region" description="Helical" evidence="10">
    <location>
        <begin position="162"/>
        <end position="185"/>
    </location>
</feature>
<protein>
    <submittedName>
        <fullName evidence="12">Protein transport protein HofC</fullName>
    </submittedName>
</protein>
<evidence type="ECO:0000256" key="5">
    <source>
        <dbReference type="ARBA" id="ARBA00022519"/>
    </source>
</evidence>
<keyword evidence="8 10" id="KW-0472">Membrane</keyword>
<comment type="similarity">
    <text evidence="2 9">Belongs to the GSP F family.</text>
</comment>
<keyword evidence="5" id="KW-0997">Cell inner membrane</keyword>
<dbReference type="Proteomes" id="UP000294841">
    <property type="component" value="Unassembled WGS sequence"/>
</dbReference>
<evidence type="ECO:0000259" key="11">
    <source>
        <dbReference type="Pfam" id="PF00482"/>
    </source>
</evidence>
<evidence type="ECO:0000256" key="4">
    <source>
        <dbReference type="ARBA" id="ARBA00022475"/>
    </source>
</evidence>
<accession>A0A4V2SJ44</accession>
<proteinExistence type="inferred from homology"/>
<dbReference type="PANTHER" id="PTHR30012">
    <property type="entry name" value="GENERAL SECRETION PATHWAY PROTEIN"/>
    <property type="match status" value="1"/>
</dbReference>
<dbReference type="InterPro" id="IPR001992">
    <property type="entry name" value="T2SS_GspF/T4SS_PilC_CS"/>
</dbReference>
<dbReference type="InterPro" id="IPR042094">
    <property type="entry name" value="T2SS_GspF_sf"/>
</dbReference>
<keyword evidence="13" id="KW-1185">Reference proteome</keyword>
<feature type="transmembrane region" description="Helical" evidence="10">
    <location>
        <begin position="379"/>
        <end position="399"/>
    </location>
</feature>
<dbReference type="RefSeq" id="WP_132023670.1">
    <property type="nucleotide sequence ID" value="NZ_CP016605.1"/>
</dbReference>
<dbReference type="Pfam" id="PF00482">
    <property type="entry name" value="T2SSF"/>
    <property type="match status" value="2"/>
</dbReference>
<dbReference type="GO" id="GO:0015628">
    <property type="term" value="P:protein secretion by the type II secretion system"/>
    <property type="evidence" value="ECO:0007669"/>
    <property type="project" value="TreeGrafter"/>
</dbReference>
<evidence type="ECO:0000256" key="6">
    <source>
        <dbReference type="ARBA" id="ARBA00022692"/>
    </source>
</evidence>
<dbReference type="InterPro" id="IPR018076">
    <property type="entry name" value="T2SS_GspF_dom"/>
</dbReference>
<organism evidence="12 13">
    <name type="scientific">Bisgaardia hudsonensis</name>
    <dbReference type="NCBI Taxonomy" id="109472"/>
    <lineage>
        <taxon>Bacteria</taxon>
        <taxon>Pseudomonadati</taxon>
        <taxon>Pseudomonadota</taxon>
        <taxon>Gammaproteobacteria</taxon>
        <taxon>Pasteurellales</taxon>
        <taxon>Pasteurellaceae</taxon>
        <taxon>Bisgaardia</taxon>
    </lineage>
</organism>
<dbReference type="AlphaFoldDB" id="A0A4V2SJ44"/>
<comment type="caution">
    <text evidence="12">The sequence shown here is derived from an EMBL/GenBank/DDBJ whole genome shotgun (WGS) entry which is preliminary data.</text>
</comment>
<evidence type="ECO:0000256" key="1">
    <source>
        <dbReference type="ARBA" id="ARBA00004429"/>
    </source>
</evidence>
<feature type="domain" description="Type II secretion system protein GspF" evidence="11">
    <location>
        <begin position="267"/>
        <end position="398"/>
    </location>
</feature>
<keyword evidence="3 9" id="KW-0813">Transport</keyword>
<dbReference type="GO" id="GO:0005886">
    <property type="term" value="C:plasma membrane"/>
    <property type="evidence" value="ECO:0007669"/>
    <property type="project" value="UniProtKB-SubCell"/>
</dbReference>
<evidence type="ECO:0000256" key="3">
    <source>
        <dbReference type="ARBA" id="ARBA00022448"/>
    </source>
</evidence>
<sequence>MSDLKLYQWKATNRLQQKQKGKLVAKNENIARQILFQKGMQQIRLQRNWQFSFNPKSTEICDLLTQLAILLKSSVPLKQSLNLLMQNCTNIALNAWLRNLLTDIENGFSFSQSLEKQGKYLNYQECQLIYVGEMTGKLTEICQQISVHRQQSLVLQRKIQKILLYPVMVLAISVVITTLLLIFIVPKFSEMYMDKQVDLPAFTNLLLILSEVLQQYILHIGLLVIIGVMLIRFRLQRSIWLNKQKDRLVSFIPILNNIAMLSRLVNFCRSLSLMINSGIPLKQGLQSFLPKPKIWQVSAKIQGDLWLQTEVKSILNWINQGYAFSDSVGSNLFTMEAQQMLQVGEKSGELALVLEYIAENNKQKLDHQIDLLSQMLEPLLMVIIGGIIGMIMLGMYLPIFNMGSLI</sequence>
<evidence type="ECO:0000256" key="8">
    <source>
        <dbReference type="ARBA" id="ARBA00023136"/>
    </source>
</evidence>
<feature type="transmembrane region" description="Helical" evidence="10">
    <location>
        <begin position="216"/>
        <end position="235"/>
    </location>
</feature>
<evidence type="ECO:0000256" key="2">
    <source>
        <dbReference type="ARBA" id="ARBA00005745"/>
    </source>
</evidence>
<keyword evidence="7 10" id="KW-1133">Transmembrane helix</keyword>
<evidence type="ECO:0000256" key="7">
    <source>
        <dbReference type="ARBA" id="ARBA00022989"/>
    </source>
</evidence>
<name>A0A4V2SJ44_9PAST</name>